<dbReference type="Gene3D" id="3.30.565.10">
    <property type="entry name" value="Histidine kinase-like ATPase, C-terminal domain"/>
    <property type="match status" value="1"/>
</dbReference>
<dbReference type="InterPro" id="IPR036097">
    <property type="entry name" value="HisK_dim/P_sf"/>
</dbReference>
<dbReference type="InterPro" id="IPR003661">
    <property type="entry name" value="HisK_dim/P_dom"/>
</dbReference>
<feature type="coiled-coil region" evidence="6">
    <location>
        <begin position="163"/>
        <end position="197"/>
    </location>
</feature>
<evidence type="ECO:0000256" key="3">
    <source>
        <dbReference type="ARBA" id="ARBA00022553"/>
    </source>
</evidence>
<dbReference type="Proteomes" id="UP001568894">
    <property type="component" value="Unassembled WGS sequence"/>
</dbReference>
<dbReference type="InterPro" id="IPR005467">
    <property type="entry name" value="His_kinase_dom"/>
</dbReference>
<reference evidence="8 9" key="1">
    <citation type="submission" date="2023-05" db="EMBL/GenBank/DDBJ databases">
        <title>Adaptations of aquatic viruses from atmosphere-close ecosystems of the Central Arctic Ocean.</title>
        <authorList>
            <person name="Rahlff J."/>
            <person name="Holmfeldt K."/>
        </authorList>
    </citation>
    <scope>NUCLEOTIDE SEQUENCE [LARGE SCALE GENOMIC DNA]</scope>
    <source>
        <strain evidence="8 9">Arc14</strain>
    </source>
</reference>
<evidence type="ECO:0000256" key="5">
    <source>
        <dbReference type="ARBA" id="ARBA00022777"/>
    </source>
</evidence>
<dbReference type="RefSeq" id="WP_371570390.1">
    <property type="nucleotide sequence ID" value="NZ_JASMRN010000008.1"/>
</dbReference>
<keyword evidence="5" id="KW-0418">Kinase</keyword>
<sequence length="453" mass="51735">MNLENNLFTDTEEKRIKALQSYNILDSLTEQDYDDITLMASIICDVPIALVSFVDKDRQWFKSNLGLETKSTPRSDSFCSHAIEAINEPFIITDSRTDERFKDNPLVVGDPNIVFYAGIPIVTEDGLGLGTVCIIDNKPRELTQKQLVALKMLSNQAMNLLQLRKVNNDLNIAQLALEIQNKKLEVYNKDLEVLIDKNLSDRVKEIAAQNITLATMNKELEAFNYISSHDLQEPLRKIQFFSSIIIDKELHSLSDKGQNYLLRIGKSADRMSMLIKDLLAYSRTTTTEKTFEKILLSKLIQDIKYDLQEEIVEKNAIITLENDLEIKTITFQFRQLLHNILSNSLKFSSTSAAPRIIFQCVLDNGNTFRKPFLDRSKSYYYLKITDNGIGFDNQYKDKIFELFQRLGSQELQMGTGIGLAIVKKIVENHNGFIEAESHENIGTTLHIYIPEVA</sequence>
<dbReference type="InterPro" id="IPR036890">
    <property type="entry name" value="HATPase_C_sf"/>
</dbReference>
<keyword evidence="4" id="KW-0808">Transferase</keyword>
<evidence type="ECO:0000256" key="2">
    <source>
        <dbReference type="ARBA" id="ARBA00012438"/>
    </source>
</evidence>
<dbReference type="Pfam" id="PF02518">
    <property type="entry name" value="HATPase_c"/>
    <property type="match status" value="1"/>
</dbReference>
<feature type="domain" description="Histidine kinase" evidence="7">
    <location>
        <begin position="226"/>
        <end position="453"/>
    </location>
</feature>
<proteinExistence type="predicted"/>
<dbReference type="SUPFAM" id="SSF47384">
    <property type="entry name" value="Homodimeric domain of signal transducing histidine kinase"/>
    <property type="match status" value="1"/>
</dbReference>
<dbReference type="SMART" id="SM00387">
    <property type="entry name" value="HATPase_c"/>
    <property type="match status" value="1"/>
</dbReference>
<dbReference type="Pfam" id="PF01590">
    <property type="entry name" value="GAF"/>
    <property type="match status" value="1"/>
</dbReference>
<dbReference type="SMART" id="SM00388">
    <property type="entry name" value="HisKA"/>
    <property type="match status" value="1"/>
</dbReference>
<evidence type="ECO:0000256" key="6">
    <source>
        <dbReference type="SAM" id="Coils"/>
    </source>
</evidence>
<gene>
    <name evidence="8" type="ORF">QO192_10820</name>
</gene>
<dbReference type="EC" id="2.7.13.3" evidence="2"/>
<dbReference type="InterPro" id="IPR004358">
    <property type="entry name" value="Sig_transdc_His_kin-like_C"/>
</dbReference>
<evidence type="ECO:0000313" key="8">
    <source>
        <dbReference type="EMBL" id="MEZ7515771.1"/>
    </source>
</evidence>
<comment type="caution">
    <text evidence="8">The sequence shown here is derived from an EMBL/GenBank/DDBJ whole genome shotgun (WGS) entry which is preliminary data.</text>
</comment>
<dbReference type="InterPro" id="IPR050351">
    <property type="entry name" value="BphY/WalK/GraS-like"/>
</dbReference>
<keyword evidence="8" id="KW-0067">ATP-binding</keyword>
<dbReference type="PANTHER" id="PTHR42878:SF15">
    <property type="entry name" value="BACTERIOPHYTOCHROME"/>
    <property type="match status" value="1"/>
</dbReference>
<evidence type="ECO:0000259" key="7">
    <source>
        <dbReference type="PROSITE" id="PS50109"/>
    </source>
</evidence>
<name>A0ABV4KDS9_9FLAO</name>
<accession>A0ABV4KDS9</accession>
<protein>
    <recommendedName>
        <fullName evidence="2">histidine kinase</fullName>
        <ecNumber evidence="2">2.7.13.3</ecNumber>
    </recommendedName>
</protein>
<keyword evidence="8" id="KW-0547">Nucleotide-binding</keyword>
<dbReference type="Gene3D" id="1.10.287.130">
    <property type="match status" value="1"/>
</dbReference>
<evidence type="ECO:0000256" key="4">
    <source>
        <dbReference type="ARBA" id="ARBA00022679"/>
    </source>
</evidence>
<dbReference type="SUPFAM" id="SSF55781">
    <property type="entry name" value="GAF domain-like"/>
    <property type="match status" value="1"/>
</dbReference>
<keyword evidence="3" id="KW-0597">Phosphoprotein</keyword>
<comment type="catalytic activity">
    <reaction evidence="1">
        <text>ATP + protein L-histidine = ADP + protein N-phospho-L-histidine.</text>
        <dbReference type="EC" id="2.7.13.3"/>
    </reaction>
</comment>
<dbReference type="SUPFAM" id="SSF55874">
    <property type="entry name" value="ATPase domain of HSP90 chaperone/DNA topoisomerase II/histidine kinase"/>
    <property type="match status" value="1"/>
</dbReference>
<evidence type="ECO:0000256" key="1">
    <source>
        <dbReference type="ARBA" id="ARBA00000085"/>
    </source>
</evidence>
<dbReference type="EMBL" id="JASMRN010000008">
    <property type="protein sequence ID" value="MEZ7515771.1"/>
    <property type="molecule type" value="Genomic_DNA"/>
</dbReference>
<dbReference type="CDD" id="cd00082">
    <property type="entry name" value="HisKA"/>
    <property type="match status" value="1"/>
</dbReference>
<dbReference type="Pfam" id="PF00512">
    <property type="entry name" value="HisKA"/>
    <property type="match status" value="1"/>
</dbReference>
<organism evidence="8 9">
    <name type="scientific">Flavobacterium frigidarium</name>
    <dbReference type="NCBI Taxonomy" id="99286"/>
    <lineage>
        <taxon>Bacteria</taxon>
        <taxon>Pseudomonadati</taxon>
        <taxon>Bacteroidota</taxon>
        <taxon>Flavobacteriia</taxon>
        <taxon>Flavobacteriales</taxon>
        <taxon>Flavobacteriaceae</taxon>
        <taxon>Flavobacterium</taxon>
    </lineage>
</organism>
<dbReference type="PRINTS" id="PR00344">
    <property type="entry name" value="BCTRLSENSOR"/>
</dbReference>
<dbReference type="PROSITE" id="PS50109">
    <property type="entry name" value="HIS_KIN"/>
    <property type="match status" value="1"/>
</dbReference>
<dbReference type="InterPro" id="IPR003018">
    <property type="entry name" value="GAF"/>
</dbReference>
<dbReference type="InterPro" id="IPR003594">
    <property type="entry name" value="HATPase_dom"/>
</dbReference>
<dbReference type="Gene3D" id="3.30.450.40">
    <property type="match status" value="1"/>
</dbReference>
<dbReference type="InterPro" id="IPR029016">
    <property type="entry name" value="GAF-like_dom_sf"/>
</dbReference>
<evidence type="ECO:0000313" key="9">
    <source>
        <dbReference type="Proteomes" id="UP001568894"/>
    </source>
</evidence>
<keyword evidence="9" id="KW-1185">Reference proteome</keyword>
<dbReference type="GO" id="GO:0005524">
    <property type="term" value="F:ATP binding"/>
    <property type="evidence" value="ECO:0007669"/>
    <property type="project" value="UniProtKB-KW"/>
</dbReference>
<dbReference type="PANTHER" id="PTHR42878">
    <property type="entry name" value="TWO-COMPONENT HISTIDINE KINASE"/>
    <property type="match status" value="1"/>
</dbReference>
<keyword evidence="6" id="KW-0175">Coiled coil</keyword>